<protein>
    <submittedName>
        <fullName evidence="2">Putative phage holin</fullName>
    </submittedName>
</protein>
<evidence type="ECO:0000313" key="2">
    <source>
        <dbReference type="EMBL" id="TCU96120.1"/>
    </source>
</evidence>
<proteinExistence type="predicted"/>
<dbReference type="Proteomes" id="UP000294692">
    <property type="component" value="Unassembled WGS sequence"/>
</dbReference>
<feature type="transmembrane region" description="Helical" evidence="1">
    <location>
        <begin position="78"/>
        <end position="97"/>
    </location>
</feature>
<organism evidence="2 3">
    <name type="scientific">Paracandidimonas soli</name>
    <dbReference type="NCBI Taxonomy" id="1917182"/>
    <lineage>
        <taxon>Bacteria</taxon>
        <taxon>Pseudomonadati</taxon>
        <taxon>Pseudomonadota</taxon>
        <taxon>Betaproteobacteria</taxon>
        <taxon>Burkholderiales</taxon>
        <taxon>Alcaligenaceae</taxon>
        <taxon>Paracandidimonas</taxon>
    </lineage>
</organism>
<keyword evidence="1" id="KW-0472">Membrane</keyword>
<keyword evidence="1" id="KW-0812">Transmembrane</keyword>
<reference evidence="2 3" key="1">
    <citation type="submission" date="2019-03" db="EMBL/GenBank/DDBJ databases">
        <title>Genomic Encyclopedia of Type Strains, Phase IV (KMG-IV): sequencing the most valuable type-strain genomes for metagenomic binning, comparative biology and taxonomic classification.</title>
        <authorList>
            <person name="Goeker M."/>
        </authorList>
    </citation>
    <scope>NUCLEOTIDE SEQUENCE [LARGE SCALE GENOMIC DNA]</scope>
    <source>
        <strain evidence="2 3">DSM 100048</strain>
    </source>
</reference>
<feature type="transmembrane region" description="Helical" evidence="1">
    <location>
        <begin position="12"/>
        <end position="41"/>
    </location>
</feature>
<dbReference type="InterPro" id="IPR032637">
    <property type="entry name" value="Phage_holin-like"/>
</dbReference>
<accession>A0A4R3UYB5</accession>
<keyword evidence="3" id="KW-1185">Reference proteome</keyword>
<sequence length="116" mass="12162">MQTQATDAAVTAAIVGVLSALPIINGDALIGAFAGAAVFALSSTDSVMWRKFAYMALSLLLGYLLGPDITEFLPFRSVTAGSFIVSALIVTATVMVIDRVRTLDLADLISRIRRGG</sequence>
<dbReference type="Pfam" id="PF16931">
    <property type="entry name" value="Phage_holin_8"/>
    <property type="match status" value="1"/>
</dbReference>
<dbReference type="AlphaFoldDB" id="A0A4R3UYB5"/>
<evidence type="ECO:0000256" key="1">
    <source>
        <dbReference type="SAM" id="Phobius"/>
    </source>
</evidence>
<gene>
    <name evidence="2" type="ORF">EV686_107178</name>
</gene>
<dbReference type="RefSeq" id="WP_132477595.1">
    <property type="nucleotide sequence ID" value="NZ_JBHRVM010000001.1"/>
</dbReference>
<dbReference type="OrthoDB" id="7067196at2"/>
<dbReference type="EMBL" id="SMBX01000007">
    <property type="protein sequence ID" value="TCU96120.1"/>
    <property type="molecule type" value="Genomic_DNA"/>
</dbReference>
<keyword evidence="1" id="KW-1133">Transmembrane helix</keyword>
<evidence type="ECO:0000313" key="3">
    <source>
        <dbReference type="Proteomes" id="UP000294692"/>
    </source>
</evidence>
<name>A0A4R3UYB5_9BURK</name>
<comment type="caution">
    <text evidence="2">The sequence shown here is derived from an EMBL/GenBank/DDBJ whole genome shotgun (WGS) entry which is preliminary data.</text>
</comment>